<dbReference type="GO" id="GO:0006623">
    <property type="term" value="P:protein targeting to vacuole"/>
    <property type="evidence" value="ECO:0007669"/>
    <property type="project" value="TreeGrafter"/>
</dbReference>
<dbReference type="GO" id="GO:0007005">
    <property type="term" value="P:mitochondrion organization"/>
    <property type="evidence" value="ECO:0007669"/>
    <property type="project" value="TreeGrafter"/>
</dbReference>
<evidence type="ECO:0000313" key="3">
    <source>
        <dbReference type="Proteomes" id="UP000808372"/>
    </source>
</evidence>
<reference evidence="4" key="1">
    <citation type="submission" date="2025-08" db="UniProtKB">
        <authorList>
            <consortium name="RefSeq"/>
        </authorList>
    </citation>
    <scope>IDENTIFICATION</scope>
    <source>
        <tissue evidence="4">White muscle</tissue>
    </source>
</reference>
<dbReference type="GO" id="GO:0045053">
    <property type="term" value="P:protein retention in Golgi apparatus"/>
    <property type="evidence" value="ECO:0007669"/>
    <property type="project" value="TreeGrafter"/>
</dbReference>
<dbReference type="InterPro" id="IPR026847">
    <property type="entry name" value="VPS13"/>
</dbReference>
<organism evidence="3 4">
    <name type="scientific">Salvelinus namaycush</name>
    <name type="common">Lake trout</name>
    <name type="synonym">Salmo namaycush</name>
    <dbReference type="NCBI Taxonomy" id="8040"/>
    <lineage>
        <taxon>Eukaryota</taxon>
        <taxon>Metazoa</taxon>
        <taxon>Chordata</taxon>
        <taxon>Craniata</taxon>
        <taxon>Vertebrata</taxon>
        <taxon>Euteleostomi</taxon>
        <taxon>Actinopterygii</taxon>
        <taxon>Neopterygii</taxon>
        <taxon>Teleostei</taxon>
        <taxon>Protacanthopterygii</taxon>
        <taxon>Salmoniformes</taxon>
        <taxon>Salmonidae</taxon>
        <taxon>Salmoninae</taxon>
        <taxon>Salvelinus</taxon>
    </lineage>
</organism>
<keyword evidence="3" id="KW-1185">Reference proteome</keyword>
<dbReference type="AlphaFoldDB" id="A0A8U0PJJ2"/>
<accession>A0A8U0PJJ2</accession>
<sequence>MVFESMVSDLLNRFIGDYVENLDKSQLKIGIWGGNVVLENLKVKENALSELDVPFKVKAGQIGKLTLKIPWKNLYSDAVVATLDGLYLLVVPGATIKYDAAKEERYQQEAKQKELQRIEEALLMAARREKPQKDEKKDTFAEKLATQVIKNLQVKITSIHIRYEDDILDPQQPVSMGVTLAELSLQTTDENWKGCILNEAARIIYKLGRLECLCAYWNVNSPIFYKGSWEEILVMNLSVFIRKIYW</sequence>
<evidence type="ECO:0000256" key="1">
    <source>
        <dbReference type="ARBA" id="ARBA00022448"/>
    </source>
</evidence>
<dbReference type="Proteomes" id="UP000808372">
    <property type="component" value="Chromosome 30"/>
</dbReference>
<dbReference type="RefSeq" id="XP_038824974.1">
    <property type="nucleotide sequence ID" value="XM_038969046.1"/>
</dbReference>
<gene>
    <name evidence="4" type="primary">LOC120024760</name>
</gene>
<dbReference type="KEGG" id="snh:120024760"/>
<dbReference type="PANTHER" id="PTHR16166">
    <property type="entry name" value="VACUOLAR PROTEIN SORTING-ASSOCIATED PROTEIN VPS13"/>
    <property type="match status" value="1"/>
</dbReference>
<name>A0A8U0PJJ2_SALNM</name>
<keyword evidence="1" id="KW-0813">Transport</keyword>
<dbReference type="InterPro" id="IPR026854">
    <property type="entry name" value="VPS13_N"/>
</dbReference>
<protein>
    <submittedName>
        <fullName evidence="4">Vacuolar protein sorting-associated protein 13C-like</fullName>
    </submittedName>
</protein>
<dbReference type="GeneID" id="120024760"/>
<evidence type="ECO:0000313" key="4">
    <source>
        <dbReference type="RefSeq" id="XP_038824974.1"/>
    </source>
</evidence>
<evidence type="ECO:0000259" key="2">
    <source>
        <dbReference type="Pfam" id="PF12624"/>
    </source>
</evidence>
<proteinExistence type="predicted"/>
<dbReference type="PANTHER" id="PTHR16166:SF125">
    <property type="entry name" value="INTERMEMBRANE LIPID TRANSFER PROTEIN VPS13C"/>
    <property type="match status" value="1"/>
</dbReference>
<dbReference type="Pfam" id="PF12624">
    <property type="entry name" value="VPS13_N"/>
    <property type="match status" value="1"/>
</dbReference>
<feature type="domain" description="Chorein N-terminal" evidence="2">
    <location>
        <begin position="2"/>
        <end position="233"/>
    </location>
</feature>